<organism evidence="1 2">
    <name type="scientific">Euphydryas editha</name>
    <name type="common">Edith's checkerspot</name>
    <dbReference type="NCBI Taxonomy" id="104508"/>
    <lineage>
        <taxon>Eukaryota</taxon>
        <taxon>Metazoa</taxon>
        <taxon>Ecdysozoa</taxon>
        <taxon>Arthropoda</taxon>
        <taxon>Hexapoda</taxon>
        <taxon>Insecta</taxon>
        <taxon>Pterygota</taxon>
        <taxon>Neoptera</taxon>
        <taxon>Endopterygota</taxon>
        <taxon>Lepidoptera</taxon>
        <taxon>Glossata</taxon>
        <taxon>Ditrysia</taxon>
        <taxon>Papilionoidea</taxon>
        <taxon>Nymphalidae</taxon>
        <taxon>Nymphalinae</taxon>
        <taxon>Euphydryas</taxon>
    </lineage>
</organism>
<dbReference type="EMBL" id="CAKOGL010000007">
    <property type="protein sequence ID" value="CAH2087949.1"/>
    <property type="molecule type" value="Genomic_DNA"/>
</dbReference>
<comment type="caution">
    <text evidence="1">The sequence shown here is derived from an EMBL/GenBank/DDBJ whole genome shotgun (WGS) entry which is preliminary data.</text>
</comment>
<evidence type="ECO:0000313" key="1">
    <source>
        <dbReference type="EMBL" id="CAH2087949.1"/>
    </source>
</evidence>
<sequence>MTKRETLYLIYMQEEKKFLLDQRCGTGEANDLASLISTKRKDRHTAMLLLFRSRSRSFEYTTASLMW</sequence>
<keyword evidence="2" id="KW-1185">Reference proteome</keyword>
<reference evidence="1" key="1">
    <citation type="submission" date="2022-03" db="EMBL/GenBank/DDBJ databases">
        <authorList>
            <person name="Tunstrom K."/>
        </authorList>
    </citation>
    <scope>NUCLEOTIDE SEQUENCE</scope>
</reference>
<gene>
    <name evidence="1" type="ORF">EEDITHA_LOCUS4152</name>
</gene>
<accession>A0AAU9TK21</accession>
<evidence type="ECO:0000313" key="2">
    <source>
        <dbReference type="Proteomes" id="UP001153954"/>
    </source>
</evidence>
<proteinExistence type="predicted"/>
<name>A0AAU9TK21_EUPED</name>
<dbReference type="Proteomes" id="UP001153954">
    <property type="component" value="Unassembled WGS sequence"/>
</dbReference>
<protein>
    <submittedName>
        <fullName evidence="1">Uncharacterized protein</fullName>
    </submittedName>
</protein>
<dbReference type="AlphaFoldDB" id="A0AAU9TK21"/>